<evidence type="ECO:0000313" key="1">
    <source>
        <dbReference type="EMBL" id="GAA1741986.1"/>
    </source>
</evidence>
<evidence type="ECO:0008006" key="3">
    <source>
        <dbReference type="Google" id="ProtNLM"/>
    </source>
</evidence>
<reference evidence="2" key="1">
    <citation type="journal article" date="2019" name="Int. J. Syst. Evol. Microbiol.">
        <title>The Global Catalogue of Microorganisms (GCM) 10K type strain sequencing project: providing services to taxonomists for standard genome sequencing and annotation.</title>
        <authorList>
            <consortium name="The Broad Institute Genomics Platform"/>
            <consortium name="The Broad Institute Genome Sequencing Center for Infectious Disease"/>
            <person name="Wu L."/>
            <person name="Ma J."/>
        </authorList>
    </citation>
    <scope>NUCLEOTIDE SEQUENCE [LARGE SCALE GENOMIC DNA]</scope>
    <source>
        <strain evidence="2">JCM 13518</strain>
    </source>
</reference>
<organism evidence="1 2">
    <name type="scientific">Aeromicrobium alkaliterrae</name>
    <dbReference type="NCBI Taxonomy" id="302168"/>
    <lineage>
        <taxon>Bacteria</taxon>
        <taxon>Bacillati</taxon>
        <taxon>Actinomycetota</taxon>
        <taxon>Actinomycetes</taxon>
        <taxon>Propionibacteriales</taxon>
        <taxon>Nocardioidaceae</taxon>
        <taxon>Aeromicrobium</taxon>
    </lineage>
</organism>
<dbReference type="CDD" id="cd00531">
    <property type="entry name" value="NTF2_like"/>
    <property type="match status" value="1"/>
</dbReference>
<gene>
    <name evidence="1" type="ORF">GCM10009710_22640</name>
</gene>
<evidence type="ECO:0000313" key="2">
    <source>
        <dbReference type="Proteomes" id="UP001501057"/>
    </source>
</evidence>
<proteinExistence type="predicted"/>
<sequence>MNAAEARHHAANLLHAYAEIADAQDVDAAVALLGDAEVELPSGGFDQPEDARPFFERIWPRRTTRPHRHDVTNLFVEPEGADWRACAHYVRWMIEDQPVVHTLGRYDVLLTIDGDALTVRRLTVAREWTRA</sequence>
<dbReference type="SUPFAM" id="SSF54427">
    <property type="entry name" value="NTF2-like"/>
    <property type="match status" value="1"/>
</dbReference>
<dbReference type="InterPro" id="IPR032710">
    <property type="entry name" value="NTF2-like_dom_sf"/>
</dbReference>
<accession>A0ABP4VYN1</accession>
<dbReference type="RefSeq" id="WP_344201476.1">
    <property type="nucleotide sequence ID" value="NZ_BAAAME010000004.1"/>
</dbReference>
<name>A0ABP4VYN1_9ACTN</name>
<comment type="caution">
    <text evidence="1">The sequence shown here is derived from an EMBL/GenBank/DDBJ whole genome shotgun (WGS) entry which is preliminary data.</text>
</comment>
<dbReference type="Gene3D" id="3.10.450.50">
    <property type="match status" value="1"/>
</dbReference>
<dbReference type="EMBL" id="BAAAME010000004">
    <property type="protein sequence ID" value="GAA1741986.1"/>
    <property type="molecule type" value="Genomic_DNA"/>
</dbReference>
<protein>
    <recommendedName>
        <fullName evidence="3">SnoaL-like domain-containing protein</fullName>
    </recommendedName>
</protein>
<dbReference type="Proteomes" id="UP001501057">
    <property type="component" value="Unassembled WGS sequence"/>
</dbReference>
<keyword evidence="2" id="KW-1185">Reference proteome</keyword>